<dbReference type="SUPFAM" id="SSF55874">
    <property type="entry name" value="ATPase domain of HSP90 chaperone/DNA topoisomerase II/histidine kinase"/>
    <property type="match status" value="1"/>
</dbReference>
<dbReference type="InterPro" id="IPR003018">
    <property type="entry name" value="GAF"/>
</dbReference>
<dbReference type="CDD" id="cd17546">
    <property type="entry name" value="REC_hyHK_CKI1_RcsC-like"/>
    <property type="match status" value="1"/>
</dbReference>
<keyword evidence="3 6" id="KW-0597">Phosphoprotein</keyword>
<feature type="domain" description="Histidine kinase" evidence="7">
    <location>
        <begin position="215"/>
        <end position="434"/>
    </location>
</feature>
<dbReference type="SUPFAM" id="SSF55781">
    <property type="entry name" value="GAF domain-like"/>
    <property type="match status" value="1"/>
</dbReference>
<dbReference type="Pfam" id="PF00072">
    <property type="entry name" value="Response_reg"/>
    <property type="match status" value="1"/>
</dbReference>
<comment type="catalytic activity">
    <reaction evidence="1">
        <text>ATP + protein L-histidine = ADP + protein N-phospho-L-histidine.</text>
        <dbReference type="EC" id="2.7.13.3"/>
    </reaction>
</comment>
<dbReference type="InterPro" id="IPR011006">
    <property type="entry name" value="CheY-like_superfamily"/>
</dbReference>
<dbReference type="InterPro" id="IPR005467">
    <property type="entry name" value="His_kinase_dom"/>
</dbReference>
<dbReference type="InterPro" id="IPR001789">
    <property type="entry name" value="Sig_transdc_resp-reg_receiver"/>
</dbReference>
<keyword evidence="4" id="KW-0808">Transferase</keyword>
<dbReference type="PANTHER" id="PTHR43047:SF72">
    <property type="entry name" value="OSMOSENSING HISTIDINE PROTEIN KINASE SLN1"/>
    <property type="match status" value="1"/>
</dbReference>
<organism evidence="9 10">
    <name type="scientific">Sulfurimonas diazotrophicus</name>
    <dbReference type="NCBI Taxonomy" id="3131939"/>
    <lineage>
        <taxon>Bacteria</taxon>
        <taxon>Pseudomonadati</taxon>
        <taxon>Campylobacterota</taxon>
        <taxon>Epsilonproteobacteria</taxon>
        <taxon>Campylobacterales</taxon>
        <taxon>Sulfurimonadaceae</taxon>
        <taxon>Sulfurimonas</taxon>
    </lineage>
</organism>
<evidence type="ECO:0000256" key="3">
    <source>
        <dbReference type="ARBA" id="ARBA00022553"/>
    </source>
</evidence>
<evidence type="ECO:0000313" key="9">
    <source>
        <dbReference type="EMBL" id="XAU14314.1"/>
    </source>
</evidence>
<dbReference type="Gene3D" id="3.30.450.40">
    <property type="match status" value="1"/>
</dbReference>
<dbReference type="Gene3D" id="1.10.287.130">
    <property type="match status" value="1"/>
</dbReference>
<reference evidence="9 10" key="1">
    <citation type="submission" date="2024-03" db="EMBL/GenBank/DDBJ databases">
        <title>Sulfurimonas sp. HSL3-1.</title>
        <authorList>
            <person name="Wang S."/>
        </authorList>
    </citation>
    <scope>NUCLEOTIDE SEQUENCE [LARGE SCALE GENOMIC DNA]</scope>
    <source>
        <strain evidence="9 10">HSL3-1</strain>
    </source>
</reference>
<evidence type="ECO:0000256" key="1">
    <source>
        <dbReference type="ARBA" id="ARBA00000085"/>
    </source>
</evidence>
<feature type="modified residue" description="4-aspartylphosphate" evidence="6">
    <location>
        <position position="615"/>
    </location>
</feature>
<evidence type="ECO:0000256" key="2">
    <source>
        <dbReference type="ARBA" id="ARBA00012438"/>
    </source>
</evidence>
<dbReference type="Pfam" id="PF00512">
    <property type="entry name" value="HisKA"/>
    <property type="match status" value="1"/>
</dbReference>
<evidence type="ECO:0000256" key="6">
    <source>
        <dbReference type="PROSITE-ProRule" id="PRU00169"/>
    </source>
</evidence>
<feature type="domain" description="Response regulatory" evidence="8">
    <location>
        <begin position="561"/>
        <end position="682"/>
    </location>
</feature>
<keyword evidence="10" id="KW-1185">Reference proteome</keyword>
<evidence type="ECO:0000259" key="7">
    <source>
        <dbReference type="PROSITE" id="PS50109"/>
    </source>
</evidence>
<dbReference type="SMART" id="SM00387">
    <property type="entry name" value="HATPase_c"/>
    <property type="match status" value="1"/>
</dbReference>
<dbReference type="PROSITE" id="PS50110">
    <property type="entry name" value="RESPONSE_REGULATORY"/>
    <property type="match status" value="1"/>
</dbReference>
<dbReference type="SUPFAM" id="SSF47384">
    <property type="entry name" value="Homodimeric domain of signal transducing histidine kinase"/>
    <property type="match status" value="1"/>
</dbReference>
<dbReference type="InterPro" id="IPR036097">
    <property type="entry name" value="HisK_dim/P_sf"/>
</dbReference>
<gene>
    <name evidence="9" type="ORF">WCY31_08590</name>
</gene>
<dbReference type="PRINTS" id="PR00344">
    <property type="entry name" value="BCTRLSENSOR"/>
</dbReference>
<sequence length="686" mass="76109">MQKFNSSELKAMLQDTTRKIDAAGDNRQINAAAEMLVTTLLDSEFASLWVFDEMEASLKRARGEDQVCEISMLDQRGVLAKSFLTLTGGIYNYLASEKEYCPETDNPDEIRMKSKIILPLIDNERLLGIVTAYSSVRHKQNFDENDMEMLEAIAPFLLNVIYRMFPEKQTEEAPEIYLSDRLKESSNAISRQIEANEQAQPAPATSDETLMFLANTVHDIRTPANALFGFLELLEGQVDNGRLLQYVRNAKESARFINELTTSILDRVSTQRERTLSKPLRITPAKFFADITNIFSANMSDKALAYLVYIDPALPKEITVDAAKLKRVIINLIGNAYKFTPTGRSVELAVVYEPDGGTIKIAVTDTGIGIAEENQQAIFRAFEQATDETAATFGGTGLGLAISAQYVHDLGGKLELESEVDKGSCFFFTLPLQTANTAPSFAPVNNPGCKIAILMDETNLPTSKNIMRYLLRMGLPKSSIIAIRSVVQAPSDATHLIAFQSSYNEQVHAYAKEKNLPLTVMEERFLSMAKTQTIPGVDVISQYGYYASTLHAMLSSRSVPKVLVADDDRINIELIKAILEEEFCMIETAQDGQSAIDLLARGILDDQPYSLLLLDNHMPKISGNDVVRELRAIEKQHSLPPAYVVSISGDPKAAASDNPHFDAYVGKPFNKKEIKRMLKAALTPRD</sequence>
<dbReference type="GO" id="GO:0005524">
    <property type="term" value="F:ATP binding"/>
    <property type="evidence" value="ECO:0007669"/>
    <property type="project" value="UniProtKB-KW"/>
</dbReference>
<evidence type="ECO:0000256" key="5">
    <source>
        <dbReference type="ARBA" id="ARBA00022777"/>
    </source>
</evidence>
<dbReference type="EC" id="2.7.13.3" evidence="2"/>
<dbReference type="PROSITE" id="PS50109">
    <property type="entry name" value="HIS_KIN"/>
    <property type="match status" value="1"/>
</dbReference>
<name>A0ABZ3H7M7_9BACT</name>
<proteinExistence type="predicted"/>
<keyword evidence="9" id="KW-0547">Nucleotide-binding</keyword>
<dbReference type="EMBL" id="CP147920">
    <property type="protein sequence ID" value="XAU14314.1"/>
    <property type="molecule type" value="Genomic_DNA"/>
</dbReference>
<accession>A0ABZ3H7M7</accession>
<keyword evidence="9" id="KW-0067">ATP-binding</keyword>
<dbReference type="PANTHER" id="PTHR43047">
    <property type="entry name" value="TWO-COMPONENT HISTIDINE PROTEIN KINASE"/>
    <property type="match status" value="1"/>
</dbReference>
<dbReference type="InterPro" id="IPR029016">
    <property type="entry name" value="GAF-like_dom_sf"/>
</dbReference>
<evidence type="ECO:0000313" key="10">
    <source>
        <dbReference type="Proteomes" id="UP001447842"/>
    </source>
</evidence>
<evidence type="ECO:0000256" key="4">
    <source>
        <dbReference type="ARBA" id="ARBA00022679"/>
    </source>
</evidence>
<dbReference type="CDD" id="cd16922">
    <property type="entry name" value="HATPase_EvgS-ArcB-TorS-like"/>
    <property type="match status" value="1"/>
</dbReference>
<dbReference type="SMART" id="SM00388">
    <property type="entry name" value="HisKA"/>
    <property type="match status" value="1"/>
</dbReference>
<dbReference type="CDD" id="cd00082">
    <property type="entry name" value="HisKA"/>
    <property type="match status" value="1"/>
</dbReference>
<protein>
    <recommendedName>
        <fullName evidence="2">histidine kinase</fullName>
        <ecNumber evidence="2">2.7.13.3</ecNumber>
    </recommendedName>
</protein>
<dbReference type="SMART" id="SM00448">
    <property type="entry name" value="REC"/>
    <property type="match status" value="1"/>
</dbReference>
<dbReference type="Gene3D" id="3.30.565.10">
    <property type="entry name" value="Histidine kinase-like ATPase, C-terminal domain"/>
    <property type="match status" value="1"/>
</dbReference>
<dbReference type="InterPro" id="IPR003594">
    <property type="entry name" value="HATPase_dom"/>
</dbReference>
<keyword evidence="5" id="KW-0418">Kinase</keyword>
<dbReference type="Pfam" id="PF02518">
    <property type="entry name" value="HATPase_c"/>
    <property type="match status" value="1"/>
</dbReference>
<dbReference type="Pfam" id="PF13185">
    <property type="entry name" value="GAF_2"/>
    <property type="match status" value="1"/>
</dbReference>
<dbReference type="InterPro" id="IPR004358">
    <property type="entry name" value="Sig_transdc_His_kin-like_C"/>
</dbReference>
<dbReference type="Proteomes" id="UP001447842">
    <property type="component" value="Chromosome"/>
</dbReference>
<dbReference type="InterPro" id="IPR036890">
    <property type="entry name" value="HATPase_C_sf"/>
</dbReference>
<evidence type="ECO:0000259" key="8">
    <source>
        <dbReference type="PROSITE" id="PS50110"/>
    </source>
</evidence>
<dbReference type="RefSeq" id="WP_345972059.1">
    <property type="nucleotide sequence ID" value="NZ_CP147920.1"/>
</dbReference>
<dbReference type="InterPro" id="IPR003661">
    <property type="entry name" value="HisK_dim/P_dom"/>
</dbReference>
<dbReference type="Gene3D" id="3.40.50.2300">
    <property type="match status" value="1"/>
</dbReference>
<dbReference type="SUPFAM" id="SSF52172">
    <property type="entry name" value="CheY-like"/>
    <property type="match status" value="1"/>
</dbReference>